<feature type="region of interest" description="Disordered" evidence="1">
    <location>
        <begin position="227"/>
        <end position="253"/>
    </location>
</feature>
<protein>
    <submittedName>
        <fullName evidence="2">Uncharacterized protein</fullName>
    </submittedName>
</protein>
<feature type="region of interest" description="Disordered" evidence="1">
    <location>
        <begin position="83"/>
        <end position="108"/>
    </location>
</feature>
<comment type="caution">
    <text evidence="2">The sequence shown here is derived from an EMBL/GenBank/DDBJ whole genome shotgun (WGS) entry which is preliminary data.</text>
</comment>
<name>A0A9P9JH81_9HYPO</name>
<evidence type="ECO:0000256" key="1">
    <source>
        <dbReference type="SAM" id="MobiDB-lite"/>
    </source>
</evidence>
<proteinExistence type="predicted"/>
<dbReference type="OrthoDB" id="5357075at2759"/>
<feature type="compositionally biased region" description="Basic and acidic residues" evidence="1">
    <location>
        <begin position="227"/>
        <end position="240"/>
    </location>
</feature>
<dbReference type="AlphaFoldDB" id="A0A9P9JH81"/>
<reference evidence="2" key="1">
    <citation type="journal article" date="2021" name="Nat. Commun.">
        <title>Genetic determinants of endophytism in the Arabidopsis root mycobiome.</title>
        <authorList>
            <person name="Mesny F."/>
            <person name="Miyauchi S."/>
            <person name="Thiergart T."/>
            <person name="Pickel B."/>
            <person name="Atanasova L."/>
            <person name="Karlsson M."/>
            <person name="Huettel B."/>
            <person name="Barry K.W."/>
            <person name="Haridas S."/>
            <person name="Chen C."/>
            <person name="Bauer D."/>
            <person name="Andreopoulos W."/>
            <person name="Pangilinan J."/>
            <person name="LaButti K."/>
            <person name="Riley R."/>
            <person name="Lipzen A."/>
            <person name="Clum A."/>
            <person name="Drula E."/>
            <person name="Henrissat B."/>
            <person name="Kohler A."/>
            <person name="Grigoriev I.V."/>
            <person name="Martin F.M."/>
            <person name="Hacquard S."/>
        </authorList>
    </citation>
    <scope>NUCLEOTIDE SEQUENCE</scope>
    <source>
        <strain evidence="2">MPI-CAGE-AT-0147</strain>
    </source>
</reference>
<keyword evidence="3" id="KW-1185">Reference proteome</keyword>
<feature type="compositionally biased region" description="Basic and acidic residues" evidence="1">
    <location>
        <begin position="89"/>
        <end position="99"/>
    </location>
</feature>
<gene>
    <name evidence="2" type="ORF">EDB81DRAFT_186611</name>
</gene>
<dbReference type="EMBL" id="JAGMUV010000002">
    <property type="protein sequence ID" value="KAH7170989.1"/>
    <property type="molecule type" value="Genomic_DNA"/>
</dbReference>
<organism evidence="2 3">
    <name type="scientific">Dactylonectria macrodidyma</name>
    <dbReference type="NCBI Taxonomy" id="307937"/>
    <lineage>
        <taxon>Eukaryota</taxon>
        <taxon>Fungi</taxon>
        <taxon>Dikarya</taxon>
        <taxon>Ascomycota</taxon>
        <taxon>Pezizomycotina</taxon>
        <taxon>Sordariomycetes</taxon>
        <taxon>Hypocreomycetidae</taxon>
        <taxon>Hypocreales</taxon>
        <taxon>Nectriaceae</taxon>
        <taxon>Dactylonectria</taxon>
    </lineage>
</organism>
<dbReference type="Proteomes" id="UP000738349">
    <property type="component" value="Unassembled WGS sequence"/>
</dbReference>
<evidence type="ECO:0000313" key="2">
    <source>
        <dbReference type="EMBL" id="KAH7170989.1"/>
    </source>
</evidence>
<evidence type="ECO:0000313" key="3">
    <source>
        <dbReference type="Proteomes" id="UP000738349"/>
    </source>
</evidence>
<sequence>MVSVQYSMQMHDELATLFSRNLTFNPELQAQLQAQAEAEAQAQAQAQVQSQAQVPVPQEDLPKPIIYSVSQHYNHSAHIVKPQPVQQQEVREEPQRHSSEPPQTEAPNAETVLRNHGVDPQTLTPSQVQLFRIADPPQQMRLIELWSICPPGNGGDIPALAWSSTTVAQEEQLAQMRYERATQQNQVMSLDGTAIQGGDSRWSQSYDNDSSEPYMLSGYEELMRRENQRQLEERQRDSHSHFTSPPAYTPATDPVYMGADYIRQQQQMEMATQYGAFQQDAMDVM</sequence>
<accession>A0A9P9JH81</accession>